<reference evidence="1 2" key="1">
    <citation type="submission" date="2020-08" db="EMBL/GenBank/DDBJ databases">
        <title>Sequencing the genomes of 1000 actinobacteria strains.</title>
        <authorList>
            <person name="Klenk H.-P."/>
        </authorList>
    </citation>
    <scope>NUCLEOTIDE SEQUENCE [LARGE SCALE GENOMIC DNA]</scope>
    <source>
        <strain evidence="1 2">DSM 12511</strain>
    </source>
</reference>
<dbReference type="EMBL" id="JACHML010000001">
    <property type="protein sequence ID" value="MBB6390144.1"/>
    <property type="molecule type" value="Genomic_DNA"/>
</dbReference>
<evidence type="ECO:0000313" key="2">
    <source>
        <dbReference type="Proteomes" id="UP000537775"/>
    </source>
</evidence>
<evidence type="ECO:0000313" key="1">
    <source>
        <dbReference type="EMBL" id="MBB6390144.1"/>
    </source>
</evidence>
<gene>
    <name evidence="1" type="ORF">HD594_000457</name>
</gene>
<dbReference type="AlphaFoldDB" id="A0A7X0FMD5"/>
<dbReference type="RefSeq" id="WP_184749398.1">
    <property type="nucleotide sequence ID" value="NZ_BAAAJR010000003.1"/>
</dbReference>
<dbReference type="SUPFAM" id="SSF160379">
    <property type="entry name" value="SP0830-like"/>
    <property type="match status" value="1"/>
</dbReference>
<sequence length="172" mass="18113">MHIAFFRNLNQGQRGHPRTADLIAAFAAAGVGDAVPVRSNGTVVFDADDPVGVLADVAAELGVRGLFDDVILTRPLAFVEEVVGRYGALADAGRWELTLFDAAGSPADEAAVDAQARRRRCEVVARGPGWAVVRNDADRQSNGTPALEAVLGVPATSRGLPTLTRIVERFGP</sequence>
<proteinExistence type="predicted"/>
<name>A0A7X0FMD5_9MICO</name>
<organism evidence="1 2">
    <name type="scientific">Microbacterium thalassium</name>
    <dbReference type="NCBI Taxonomy" id="362649"/>
    <lineage>
        <taxon>Bacteria</taxon>
        <taxon>Bacillati</taxon>
        <taxon>Actinomycetota</taxon>
        <taxon>Actinomycetes</taxon>
        <taxon>Micrococcales</taxon>
        <taxon>Microbacteriaceae</taxon>
        <taxon>Microbacterium</taxon>
    </lineage>
</organism>
<dbReference type="Proteomes" id="UP000537775">
    <property type="component" value="Unassembled WGS sequence"/>
</dbReference>
<comment type="caution">
    <text evidence="1">The sequence shown here is derived from an EMBL/GenBank/DDBJ whole genome shotgun (WGS) entry which is preliminary data.</text>
</comment>
<accession>A0A7X0FMD5</accession>
<keyword evidence="2" id="KW-1185">Reference proteome</keyword>
<protein>
    <submittedName>
        <fullName evidence="1">Uncharacterized protein (DUF1697 family)</fullName>
    </submittedName>
</protein>